<dbReference type="SUPFAM" id="SSF161098">
    <property type="entry name" value="MetI-like"/>
    <property type="match status" value="1"/>
</dbReference>
<name>A0A9D9DFH4_9FIRM</name>
<feature type="transmembrane region" description="Helical" evidence="7">
    <location>
        <begin position="208"/>
        <end position="232"/>
    </location>
</feature>
<keyword evidence="4 7" id="KW-0812">Transmembrane</keyword>
<feature type="transmembrane region" description="Helical" evidence="7">
    <location>
        <begin position="269"/>
        <end position="290"/>
    </location>
</feature>
<reference evidence="9" key="2">
    <citation type="journal article" date="2021" name="PeerJ">
        <title>Extensive microbial diversity within the chicken gut microbiome revealed by metagenomics and culture.</title>
        <authorList>
            <person name="Gilroy R."/>
            <person name="Ravi A."/>
            <person name="Getino M."/>
            <person name="Pursley I."/>
            <person name="Horton D.L."/>
            <person name="Alikhan N.F."/>
            <person name="Baker D."/>
            <person name="Gharbi K."/>
            <person name="Hall N."/>
            <person name="Watson M."/>
            <person name="Adriaenssens E.M."/>
            <person name="Foster-Nyarko E."/>
            <person name="Jarju S."/>
            <person name="Secka A."/>
            <person name="Antonio M."/>
            <person name="Oren A."/>
            <person name="Chaudhuri R.R."/>
            <person name="La Ragione R."/>
            <person name="Hildebrand F."/>
            <person name="Pallen M.J."/>
        </authorList>
    </citation>
    <scope>NUCLEOTIDE SEQUENCE</scope>
    <source>
        <strain evidence="9">17113</strain>
    </source>
</reference>
<feature type="transmembrane region" description="Helical" evidence="7">
    <location>
        <begin position="12"/>
        <end position="30"/>
    </location>
</feature>
<keyword evidence="2 7" id="KW-0813">Transport</keyword>
<evidence type="ECO:0000256" key="1">
    <source>
        <dbReference type="ARBA" id="ARBA00004651"/>
    </source>
</evidence>
<dbReference type="PROSITE" id="PS50928">
    <property type="entry name" value="ABC_TM1"/>
    <property type="match status" value="1"/>
</dbReference>
<dbReference type="PANTHER" id="PTHR30465:SF93">
    <property type="entry name" value="OLIGOPEPTIDE TRANSPORT SYSTEM PERMEASE PROTEIN OPPB"/>
    <property type="match status" value="1"/>
</dbReference>
<feature type="transmembrane region" description="Helical" evidence="7">
    <location>
        <begin position="319"/>
        <end position="340"/>
    </location>
</feature>
<evidence type="ECO:0000313" key="9">
    <source>
        <dbReference type="EMBL" id="MBO8426015.1"/>
    </source>
</evidence>
<keyword evidence="3" id="KW-1003">Cell membrane</keyword>
<dbReference type="EMBL" id="JADINA010000012">
    <property type="protein sequence ID" value="MBO8426015.1"/>
    <property type="molecule type" value="Genomic_DNA"/>
</dbReference>
<dbReference type="GO" id="GO:0005886">
    <property type="term" value="C:plasma membrane"/>
    <property type="evidence" value="ECO:0007669"/>
    <property type="project" value="UniProtKB-SubCell"/>
</dbReference>
<feature type="transmembrane region" description="Helical" evidence="7">
    <location>
        <begin position="135"/>
        <end position="154"/>
    </location>
</feature>
<dbReference type="Gene3D" id="1.10.3720.10">
    <property type="entry name" value="MetI-like"/>
    <property type="match status" value="1"/>
</dbReference>
<gene>
    <name evidence="9" type="ORF">IAC61_01690</name>
</gene>
<dbReference type="InterPro" id="IPR035906">
    <property type="entry name" value="MetI-like_sf"/>
</dbReference>
<protein>
    <submittedName>
        <fullName evidence="9">ABC transporter permease</fullName>
    </submittedName>
</protein>
<evidence type="ECO:0000313" key="10">
    <source>
        <dbReference type="Proteomes" id="UP000823634"/>
    </source>
</evidence>
<keyword evidence="6 7" id="KW-0472">Membrane</keyword>
<dbReference type="CDD" id="cd06261">
    <property type="entry name" value="TM_PBP2"/>
    <property type="match status" value="1"/>
</dbReference>
<evidence type="ECO:0000256" key="4">
    <source>
        <dbReference type="ARBA" id="ARBA00022692"/>
    </source>
</evidence>
<comment type="caution">
    <text evidence="9">The sequence shown here is derived from an EMBL/GenBank/DDBJ whole genome shotgun (WGS) entry which is preliminary data.</text>
</comment>
<dbReference type="Proteomes" id="UP000823634">
    <property type="component" value="Unassembled WGS sequence"/>
</dbReference>
<organism evidence="9 10">
    <name type="scientific">Candidatus Alloenteromonas pullistercoris</name>
    <dbReference type="NCBI Taxonomy" id="2840785"/>
    <lineage>
        <taxon>Bacteria</taxon>
        <taxon>Bacillati</taxon>
        <taxon>Bacillota</taxon>
        <taxon>Bacillota incertae sedis</taxon>
        <taxon>Candidatus Alloenteromonas</taxon>
    </lineage>
</organism>
<proteinExistence type="inferred from homology"/>
<dbReference type="InterPro" id="IPR000515">
    <property type="entry name" value="MetI-like"/>
</dbReference>
<feature type="transmembrane region" description="Helical" evidence="7">
    <location>
        <begin position="166"/>
        <end position="188"/>
    </location>
</feature>
<evidence type="ECO:0000256" key="5">
    <source>
        <dbReference type="ARBA" id="ARBA00022989"/>
    </source>
</evidence>
<evidence type="ECO:0000256" key="6">
    <source>
        <dbReference type="ARBA" id="ARBA00023136"/>
    </source>
</evidence>
<sequence length="350" mass="39191">MKDSAKYVIERIIFILLTLFIILSVTYILLQCLPPNINTSSFTEEYRYWENQVTLGFYYRVTNPGDIAAGKWEEWAEINGQRYYYAPYPILYRYWVWLCNVFGKWDWGTSTSVALNQNVISIIAMRLPASMKLNIVSIIVSIPLGLGLGIWAALKKNTWVDATISTIIMIFISVPSFVLISFLLIGFGNIDGWPMRWPSEANAAADPLLAVEAYVIPVLSLSFGSICSFARYTRAELCEVMSSEFLLLARTKGLTRGQSVVRHALRNSLVPIVPMIIGQFVSIISGSMVLEQIYGIPGIGTLFVNAINAQDYPVIMVDMAVYTTIGLFATLLVDLSYGIVDPRIRMGAKK</sequence>
<keyword evidence="5 7" id="KW-1133">Transmembrane helix</keyword>
<comment type="subcellular location">
    <subcellularLocation>
        <location evidence="1 7">Cell membrane</location>
        <topology evidence="1 7">Multi-pass membrane protein</topology>
    </subcellularLocation>
</comment>
<dbReference type="Pfam" id="PF00528">
    <property type="entry name" value="BPD_transp_1"/>
    <property type="match status" value="1"/>
</dbReference>
<comment type="similarity">
    <text evidence="7">Belongs to the binding-protein-dependent transport system permease family.</text>
</comment>
<accession>A0A9D9DFH4</accession>
<dbReference type="GO" id="GO:0055085">
    <property type="term" value="P:transmembrane transport"/>
    <property type="evidence" value="ECO:0007669"/>
    <property type="project" value="InterPro"/>
</dbReference>
<dbReference type="AlphaFoldDB" id="A0A9D9DFH4"/>
<evidence type="ECO:0000256" key="3">
    <source>
        <dbReference type="ARBA" id="ARBA00022475"/>
    </source>
</evidence>
<evidence type="ECO:0000256" key="7">
    <source>
        <dbReference type="RuleBase" id="RU363032"/>
    </source>
</evidence>
<evidence type="ECO:0000256" key="2">
    <source>
        <dbReference type="ARBA" id="ARBA00022448"/>
    </source>
</evidence>
<reference evidence="9" key="1">
    <citation type="submission" date="2020-10" db="EMBL/GenBank/DDBJ databases">
        <authorList>
            <person name="Gilroy R."/>
        </authorList>
    </citation>
    <scope>NUCLEOTIDE SEQUENCE</scope>
    <source>
        <strain evidence="9">17113</strain>
    </source>
</reference>
<dbReference type="PANTHER" id="PTHR30465">
    <property type="entry name" value="INNER MEMBRANE ABC TRANSPORTER"/>
    <property type="match status" value="1"/>
</dbReference>
<evidence type="ECO:0000259" key="8">
    <source>
        <dbReference type="PROSITE" id="PS50928"/>
    </source>
</evidence>
<feature type="domain" description="ABC transmembrane type-1" evidence="8">
    <location>
        <begin position="127"/>
        <end position="333"/>
    </location>
</feature>